<dbReference type="GO" id="GO:0005829">
    <property type="term" value="C:cytosol"/>
    <property type="evidence" value="ECO:0007669"/>
    <property type="project" value="TreeGrafter"/>
</dbReference>
<comment type="catalytic activity">
    <reaction evidence="7 10">
        <text>L-glutamine + H2O = L-glutamate + NH4(+)</text>
        <dbReference type="Rhea" id="RHEA:15889"/>
        <dbReference type="ChEBI" id="CHEBI:15377"/>
        <dbReference type="ChEBI" id="CHEBI:28938"/>
        <dbReference type="ChEBI" id="CHEBI:29985"/>
        <dbReference type="ChEBI" id="CHEBI:58359"/>
        <dbReference type="EC" id="3.5.1.2"/>
    </reaction>
</comment>
<dbReference type="PATRIC" id="fig|872965.6.peg.899"/>
<evidence type="ECO:0000256" key="8">
    <source>
        <dbReference type="ARBA" id="ARBA00054599"/>
    </source>
</evidence>
<dbReference type="GO" id="GO:0042823">
    <property type="term" value="P:pyridoxal phosphate biosynthetic process"/>
    <property type="evidence" value="ECO:0007669"/>
    <property type="project" value="UniProtKB-UniRule"/>
</dbReference>
<comment type="pathway">
    <text evidence="10">Cofactor biosynthesis; pyridoxal 5'-phosphate biosynthesis.</text>
</comment>
<feature type="binding site" evidence="10 12">
    <location>
        <position position="104"/>
    </location>
    <ligand>
        <name>L-glutamine</name>
        <dbReference type="ChEBI" id="CHEBI:58359"/>
    </ligand>
</feature>
<dbReference type="EMBL" id="BBZA01000037">
    <property type="protein sequence ID" value="GAP62193.1"/>
    <property type="molecule type" value="Genomic_DNA"/>
</dbReference>
<evidence type="ECO:0000256" key="4">
    <source>
        <dbReference type="ARBA" id="ARBA00022962"/>
    </source>
</evidence>
<reference evidence="14 16" key="2">
    <citation type="submission" date="2015-07" db="EMBL/GenBank/DDBJ databases">
        <title>Whole genome sequence of Ardenticatena maritima DSM 23922.</title>
        <authorList>
            <person name="Hemp J."/>
            <person name="Ward L.M."/>
            <person name="Pace L.A."/>
            <person name="Fischer W.W."/>
        </authorList>
    </citation>
    <scope>NUCLEOTIDE SEQUENCE [LARGE SCALE GENOMIC DNA]</scope>
    <source>
        <strain evidence="14 16">110S</strain>
    </source>
</reference>
<keyword evidence="2 10" id="KW-0378">Hydrolase</keyword>
<comment type="subunit">
    <text evidence="9 10">In the presence of PdxS, forms a dodecamer of heterodimers. Only shows activity in the heterodimer.</text>
</comment>
<dbReference type="EMBL" id="LGKN01000003">
    <property type="protein sequence ID" value="KPL89686.1"/>
    <property type="molecule type" value="Genomic_DNA"/>
</dbReference>
<dbReference type="InterPro" id="IPR029062">
    <property type="entry name" value="Class_I_gatase-like"/>
</dbReference>
<reference evidence="13 15" key="1">
    <citation type="journal article" date="2015" name="Genome Announc.">
        <title>Draft Genome Sequence of a Heterotrophic Facultative Anaerobic Thermophilic Bacterium, Ardenticatena maritima Strain 110ST.</title>
        <authorList>
            <person name="Kawaichi S."/>
            <person name="Yoshida T."/>
            <person name="Sako Y."/>
            <person name="Nakamura R."/>
        </authorList>
    </citation>
    <scope>NUCLEOTIDE SEQUENCE [LARGE SCALE GENOMIC DNA]</scope>
    <source>
        <strain evidence="13 15">110S</strain>
    </source>
</reference>
<dbReference type="EC" id="4.3.3.6" evidence="10"/>
<dbReference type="InParanoid" id="A0A0M8K5K9"/>
<sequence>MATIGVLALQGGFREHEEMLTRLGATPRKVRRAEELEGLDALIIPGGESTTIRRLASAHGLIEPIRAFAQHHPVWGTCAGLIALANDIGEEPPIFGGLNVRVQRNAFGRQVDSFETELAVPALDAVAEEEERGRPFPAVFIRAPVIEQVGEGVDVLATLDDGRIVAVQQGHLLGTAFHPELTDDTRFHRYFLQLVQSPTPA</sequence>
<evidence type="ECO:0000313" key="13">
    <source>
        <dbReference type="EMBL" id="GAP62193.1"/>
    </source>
</evidence>
<dbReference type="FunFam" id="3.40.50.880:FF:000010">
    <property type="entry name" value="uncharacterized protein LOC100176842 isoform X2"/>
    <property type="match status" value="1"/>
</dbReference>
<comment type="caution">
    <text evidence="13">The sequence shown here is derived from an EMBL/GenBank/DDBJ whole genome shotgun (WGS) entry which is preliminary data.</text>
</comment>
<dbReference type="GO" id="GO:0006543">
    <property type="term" value="P:L-glutamine catabolic process"/>
    <property type="evidence" value="ECO:0007669"/>
    <property type="project" value="UniProtKB-UniRule"/>
</dbReference>
<evidence type="ECO:0000256" key="11">
    <source>
        <dbReference type="PIRSR" id="PIRSR005639-1"/>
    </source>
</evidence>
<evidence type="ECO:0000256" key="3">
    <source>
        <dbReference type="ARBA" id="ARBA00022898"/>
    </source>
</evidence>
<dbReference type="GO" id="GO:1903600">
    <property type="term" value="C:glutaminase complex"/>
    <property type="evidence" value="ECO:0007669"/>
    <property type="project" value="TreeGrafter"/>
</dbReference>
<dbReference type="STRING" id="872965.SE16_04620"/>
<dbReference type="Pfam" id="PF01174">
    <property type="entry name" value="SNO"/>
    <property type="match status" value="1"/>
</dbReference>
<dbReference type="PROSITE" id="PS51130">
    <property type="entry name" value="PDXT_SNO_2"/>
    <property type="match status" value="1"/>
</dbReference>
<dbReference type="PANTHER" id="PTHR31559">
    <property type="entry name" value="PYRIDOXAL 5'-PHOSPHATE SYNTHASE SUBUNIT SNO"/>
    <property type="match status" value="1"/>
</dbReference>
<dbReference type="GO" id="GO:0008614">
    <property type="term" value="P:pyridoxine metabolic process"/>
    <property type="evidence" value="ECO:0007669"/>
    <property type="project" value="TreeGrafter"/>
</dbReference>
<evidence type="ECO:0000256" key="7">
    <source>
        <dbReference type="ARBA" id="ARBA00049534"/>
    </source>
</evidence>
<keyword evidence="14" id="KW-0808">Transferase</keyword>
<dbReference type="PIRSF" id="PIRSF005639">
    <property type="entry name" value="Glut_amidoT_SNO"/>
    <property type="match status" value="1"/>
</dbReference>
<evidence type="ECO:0000256" key="10">
    <source>
        <dbReference type="HAMAP-Rule" id="MF_01615"/>
    </source>
</evidence>
<keyword evidence="5 10" id="KW-0456">Lyase</keyword>
<protein>
    <recommendedName>
        <fullName evidence="10">Pyridoxal 5'-phosphate synthase subunit PdxT</fullName>
        <ecNumber evidence="10">4.3.3.6</ecNumber>
    </recommendedName>
    <alternativeName>
        <fullName evidence="10">Pdx2</fullName>
    </alternativeName>
    <alternativeName>
        <fullName evidence="10">Pyridoxal 5'-phosphate synthase glutaminase subunit</fullName>
        <ecNumber evidence="10">3.5.1.2</ecNumber>
    </alternativeName>
</protein>
<evidence type="ECO:0000256" key="12">
    <source>
        <dbReference type="PIRSR" id="PIRSR005639-2"/>
    </source>
</evidence>
<dbReference type="CDD" id="cd01749">
    <property type="entry name" value="GATase1_PB"/>
    <property type="match status" value="1"/>
</dbReference>
<dbReference type="FunCoup" id="A0A0M8K5K9">
    <property type="interactions" value="208"/>
</dbReference>
<dbReference type="RefSeq" id="WP_054492111.1">
    <property type="nucleotide sequence ID" value="NZ_BBZA01000037.1"/>
</dbReference>
<dbReference type="GO" id="GO:0004359">
    <property type="term" value="F:glutaminase activity"/>
    <property type="evidence" value="ECO:0007669"/>
    <property type="project" value="UniProtKB-UniRule"/>
</dbReference>
<evidence type="ECO:0000313" key="14">
    <source>
        <dbReference type="EMBL" id="KPL89686.1"/>
    </source>
</evidence>
<evidence type="ECO:0000313" key="15">
    <source>
        <dbReference type="Proteomes" id="UP000037784"/>
    </source>
</evidence>
<dbReference type="Proteomes" id="UP000050502">
    <property type="component" value="Unassembled WGS sequence"/>
</dbReference>
<feature type="binding site" evidence="10 12">
    <location>
        <begin position="141"/>
        <end position="142"/>
    </location>
    <ligand>
        <name>L-glutamine</name>
        <dbReference type="ChEBI" id="CHEBI:58359"/>
    </ligand>
</feature>
<proteinExistence type="inferred from homology"/>
<feature type="active site" description="Charge relay system" evidence="10 11">
    <location>
        <position position="180"/>
    </location>
</feature>
<dbReference type="AlphaFoldDB" id="A0A0M8K5K9"/>
<organism evidence="13 15">
    <name type="scientific">Ardenticatena maritima</name>
    <dbReference type="NCBI Taxonomy" id="872965"/>
    <lineage>
        <taxon>Bacteria</taxon>
        <taxon>Bacillati</taxon>
        <taxon>Chloroflexota</taxon>
        <taxon>Ardenticatenia</taxon>
        <taxon>Ardenticatenales</taxon>
        <taxon>Ardenticatenaceae</taxon>
        <taxon>Ardenticatena</taxon>
    </lineage>
</organism>
<feature type="active site" description="Charge relay system" evidence="10 11">
    <location>
        <position position="178"/>
    </location>
</feature>
<gene>
    <name evidence="10 13" type="primary">pdxT</name>
    <name evidence="13" type="ORF">ARMA_0616</name>
    <name evidence="14" type="ORF">SE16_04620</name>
</gene>
<dbReference type="NCBIfam" id="TIGR03800">
    <property type="entry name" value="PLP_synth_Pdx2"/>
    <property type="match status" value="1"/>
</dbReference>
<dbReference type="Gene3D" id="3.40.50.880">
    <property type="match status" value="1"/>
</dbReference>
<evidence type="ECO:0000256" key="9">
    <source>
        <dbReference type="ARBA" id="ARBA00064749"/>
    </source>
</evidence>
<dbReference type="UniPathway" id="UPA00245"/>
<reference evidence="15" key="3">
    <citation type="submission" date="2015-08" db="EMBL/GenBank/DDBJ databases">
        <title>Draft Genome Sequence of a Heterotrophic Facultative Anaerobic Bacterium Ardenticatena maritima Strain 110S.</title>
        <authorList>
            <person name="Kawaichi S."/>
            <person name="Yoshida T."/>
            <person name="Sako Y."/>
            <person name="Nakamura R."/>
        </authorList>
    </citation>
    <scope>NUCLEOTIDE SEQUENCE [LARGE SCALE GENOMIC DNA]</scope>
    <source>
        <strain evidence="15">110S</strain>
    </source>
</reference>
<dbReference type="GO" id="GO:0036381">
    <property type="term" value="F:pyridoxal 5'-phosphate synthase (glutamine hydrolysing) activity"/>
    <property type="evidence" value="ECO:0007669"/>
    <property type="project" value="UniProtKB-UniRule"/>
</dbReference>
<dbReference type="InterPro" id="IPR021196">
    <property type="entry name" value="PdxT/SNO_CS"/>
</dbReference>
<dbReference type="PROSITE" id="PS51273">
    <property type="entry name" value="GATASE_TYPE_1"/>
    <property type="match status" value="1"/>
</dbReference>
<name>A0A0M8K5K9_9CHLR</name>
<keyword evidence="3 10" id="KW-0663">Pyridoxal phosphate</keyword>
<dbReference type="Proteomes" id="UP000037784">
    <property type="component" value="Unassembled WGS sequence"/>
</dbReference>
<comment type="catalytic activity">
    <reaction evidence="6 10">
        <text>aldehydo-D-ribose 5-phosphate + D-glyceraldehyde 3-phosphate + L-glutamine = pyridoxal 5'-phosphate + L-glutamate + phosphate + 3 H2O + H(+)</text>
        <dbReference type="Rhea" id="RHEA:31507"/>
        <dbReference type="ChEBI" id="CHEBI:15377"/>
        <dbReference type="ChEBI" id="CHEBI:15378"/>
        <dbReference type="ChEBI" id="CHEBI:29985"/>
        <dbReference type="ChEBI" id="CHEBI:43474"/>
        <dbReference type="ChEBI" id="CHEBI:58273"/>
        <dbReference type="ChEBI" id="CHEBI:58359"/>
        <dbReference type="ChEBI" id="CHEBI:59776"/>
        <dbReference type="ChEBI" id="CHEBI:597326"/>
        <dbReference type="EC" id="4.3.3.6"/>
    </reaction>
</comment>
<accession>A0A0M8K5K9</accession>
<evidence type="ECO:0000256" key="6">
    <source>
        <dbReference type="ARBA" id="ARBA00047992"/>
    </source>
</evidence>
<keyword evidence="4 10" id="KW-0315">Glutamine amidotransferase</keyword>
<evidence type="ECO:0000256" key="5">
    <source>
        <dbReference type="ARBA" id="ARBA00023239"/>
    </source>
</evidence>
<dbReference type="PROSITE" id="PS01236">
    <property type="entry name" value="PDXT_SNO_1"/>
    <property type="match status" value="1"/>
</dbReference>
<dbReference type="SUPFAM" id="SSF52317">
    <property type="entry name" value="Class I glutamine amidotransferase-like"/>
    <property type="match status" value="1"/>
</dbReference>
<evidence type="ECO:0000256" key="1">
    <source>
        <dbReference type="ARBA" id="ARBA00008345"/>
    </source>
</evidence>
<dbReference type="OrthoDB" id="9810320at2"/>
<dbReference type="PANTHER" id="PTHR31559:SF0">
    <property type="entry name" value="PYRIDOXAL 5'-PHOSPHATE SYNTHASE SUBUNIT SNO1-RELATED"/>
    <property type="match status" value="1"/>
</dbReference>
<comment type="function">
    <text evidence="8 10">Catalyzes the hydrolysis of glutamine to glutamate and ammonia as part of the biosynthesis of pyridoxal 5'-phosphate. The resulting ammonia molecule is channeled to the active site of PdxS.</text>
</comment>
<comment type="similarity">
    <text evidence="1 10">Belongs to the glutaminase PdxT/SNO family.</text>
</comment>
<feature type="binding site" evidence="10 12">
    <location>
        <begin position="47"/>
        <end position="49"/>
    </location>
    <ligand>
        <name>L-glutamine</name>
        <dbReference type="ChEBI" id="CHEBI:58359"/>
    </ligand>
</feature>
<dbReference type="GO" id="GO:0016740">
    <property type="term" value="F:transferase activity"/>
    <property type="evidence" value="ECO:0007669"/>
    <property type="project" value="UniProtKB-KW"/>
</dbReference>
<dbReference type="InterPro" id="IPR002161">
    <property type="entry name" value="PdxT/SNO"/>
</dbReference>
<dbReference type="HAMAP" id="MF_01615">
    <property type="entry name" value="PdxT"/>
    <property type="match status" value="1"/>
</dbReference>
<keyword evidence="15" id="KW-1185">Reference proteome</keyword>
<evidence type="ECO:0000313" key="16">
    <source>
        <dbReference type="Proteomes" id="UP000050502"/>
    </source>
</evidence>
<feature type="active site" description="Nucleophile" evidence="10 11">
    <location>
        <position position="78"/>
    </location>
</feature>
<dbReference type="EC" id="3.5.1.2" evidence="10"/>
<evidence type="ECO:0000256" key="2">
    <source>
        <dbReference type="ARBA" id="ARBA00022801"/>
    </source>
</evidence>